<dbReference type="Pfam" id="PF13912">
    <property type="entry name" value="zf-C2H2_6"/>
    <property type="match status" value="2"/>
</dbReference>
<proteinExistence type="predicted"/>
<dbReference type="SMART" id="SM00868">
    <property type="entry name" value="zf-AD"/>
    <property type="match status" value="2"/>
</dbReference>
<feature type="domain" description="ZAD" evidence="14">
    <location>
        <begin position="2"/>
        <end position="77"/>
    </location>
</feature>
<dbReference type="AlphaFoldDB" id="A0ABD1D7A5"/>
<evidence type="ECO:0000256" key="5">
    <source>
        <dbReference type="ARBA" id="ARBA00022833"/>
    </source>
</evidence>
<dbReference type="FunFam" id="3.30.160.60:FF:000446">
    <property type="entry name" value="Zinc finger protein"/>
    <property type="match status" value="2"/>
</dbReference>
<dbReference type="GO" id="GO:1990837">
    <property type="term" value="F:sequence-specific double-stranded DNA binding"/>
    <property type="evidence" value="ECO:0007669"/>
    <property type="project" value="UniProtKB-ARBA"/>
</dbReference>
<dbReference type="SUPFAM" id="SSF57667">
    <property type="entry name" value="beta-beta-alpha zinc fingers"/>
    <property type="match status" value="8"/>
</dbReference>
<dbReference type="Gene3D" id="3.40.1800.20">
    <property type="match status" value="1"/>
</dbReference>
<dbReference type="GO" id="GO:0005634">
    <property type="term" value="C:nucleus"/>
    <property type="evidence" value="ECO:0007669"/>
    <property type="project" value="UniProtKB-SubCell"/>
</dbReference>
<dbReference type="PROSITE" id="PS50157">
    <property type="entry name" value="ZINC_FINGER_C2H2_2"/>
    <property type="match status" value="13"/>
</dbReference>
<feature type="binding site" evidence="11">
    <location>
        <position position="50"/>
    </location>
    <ligand>
        <name>Zn(2+)</name>
        <dbReference type="ChEBI" id="CHEBI:29105"/>
    </ligand>
</feature>
<dbReference type="SMART" id="SM00355">
    <property type="entry name" value="ZnF_C2H2"/>
    <property type="match status" value="20"/>
</dbReference>
<dbReference type="InterPro" id="IPR036236">
    <property type="entry name" value="Znf_C2H2_sf"/>
</dbReference>
<dbReference type="FunFam" id="3.30.160.60:FF:000145">
    <property type="entry name" value="Zinc finger protein 574"/>
    <property type="match status" value="1"/>
</dbReference>
<feature type="domain" description="C2H2-type" evidence="13">
    <location>
        <begin position="881"/>
        <end position="908"/>
    </location>
</feature>
<keyword evidence="3" id="KW-0677">Repeat</keyword>
<evidence type="ECO:0000256" key="3">
    <source>
        <dbReference type="ARBA" id="ARBA00022737"/>
    </source>
</evidence>
<feature type="domain" description="C2H2-type" evidence="13">
    <location>
        <begin position="405"/>
        <end position="432"/>
    </location>
</feature>
<evidence type="ECO:0000256" key="4">
    <source>
        <dbReference type="ARBA" id="ARBA00022771"/>
    </source>
</evidence>
<evidence type="ECO:0000259" key="14">
    <source>
        <dbReference type="PROSITE" id="PS51915"/>
    </source>
</evidence>
<feature type="region of interest" description="Disordered" evidence="12">
    <location>
        <begin position="626"/>
        <end position="695"/>
    </location>
</feature>
<dbReference type="Gene3D" id="3.30.160.60">
    <property type="entry name" value="Classic Zinc Finger"/>
    <property type="match status" value="13"/>
</dbReference>
<feature type="region of interest" description="Disordered" evidence="12">
    <location>
        <begin position="1078"/>
        <end position="1105"/>
    </location>
</feature>
<evidence type="ECO:0000259" key="13">
    <source>
        <dbReference type="PROSITE" id="PS50157"/>
    </source>
</evidence>
<evidence type="ECO:0000313" key="15">
    <source>
        <dbReference type="EMBL" id="KAL1395508.1"/>
    </source>
</evidence>
<dbReference type="Pfam" id="PF13894">
    <property type="entry name" value="zf-C2H2_4"/>
    <property type="match status" value="1"/>
</dbReference>
<feature type="binding site" evidence="11">
    <location>
        <position position="4"/>
    </location>
    <ligand>
        <name>Zn(2+)</name>
        <dbReference type="ChEBI" id="CHEBI:29105"/>
    </ligand>
</feature>
<keyword evidence="9" id="KW-0539">Nucleus</keyword>
<evidence type="ECO:0000256" key="2">
    <source>
        <dbReference type="ARBA" id="ARBA00022723"/>
    </source>
</evidence>
<feature type="domain" description="C2H2-type" evidence="13">
    <location>
        <begin position="937"/>
        <end position="964"/>
    </location>
</feature>
<feature type="compositionally biased region" description="Acidic residues" evidence="12">
    <location>
        <begin position="125"/>
        <end position="146"/>
    </location>
</feature>
<feature type="domain" description="C2H2-type" evidence="13">
    <location>
        <begin position="909"/>
        <end position="936"/>
    </location>
</feature>
<feature type="compositionally biased region" description="Basic residues" evidence="12">
    <location>
        <begin position="186"/>
        <end position="197"/>
    </location>
</feature>
<keyword evidence="4 10" id="KW-0863">Zinc-finger</keyword>
<dbReference type="PANTHER" id="PTHR24390:SF79">
    <property type="entry name" value="ASPARAGINE-RICH ZINC FINGER PROTEIN AZF1"/>
    <property type="match status" value="1"/>
</dbReference>
<organism evidence="15 16">
    <name type="scientific">Culex pipiens pipiens</name>
    <name type="common">Northern house mosquito</name>
    <dbReference type="NCBI Taxonomy" id="38569"/>
    <lineage>
        <taxon>Eukaryota</taxon>
        <taxon>Metazoa</taxon>
        <taxon>Ecdysozoa</taxon>
        <taxon>Arthropoda</taxon>
        <taxon>Hexapoda</taxon>
        <taxon>Insecta</taxon>
        <taxon>Pterygota</taxon>
        <taxon>Neoptera</taxon>
        <taxon>Endopterygota</taxon>
        <taxon>Diptera</taxon>
        <taxon>Nematocera</taxon>
        <taxon>Culicoidea</taxon>
        <taxon>Culicidae</taxon>
        <taxon>Culicinae</taxon>
        <taxon>Culicini</taxon>
        <taxon>Culex</taxon>
        <taxon>Culex</taxon>
    </lineage>
</organism>
<dbReference type="Pfam" id="PF00096">
    <property type="entry name" value="zf-C2H2"/>
    <property type="match status" value="8"/>
</dbReference>
<feature type="domain" description="C2H2-type" evidence="13">
    <location>
        <begin position="1049"/>
        <end position="1071"/>
    </location>
</feature>
<dbReference type="FunFam" id="3.30.160.60:FF:000065">
    <property type="entry name" value="B-cell CLL/lymphoma 6, member B"/>
    <property type="match status" value="1"/>
</dbReference>
<keyword evidence="6" id="KW-0805">Transcription regulation</keyword>
<dbReference type="SUPFAM" id="SSF57716">
    <property type="entry name" value="Glucocorticoid receptor-like (DNA-binding domain)"/>
    <property type="match status" value="1"/>
</dbReference>
<comment type="caution">
    <text evidence="15">The sequence shown here is derived from an EMBL/GenBank/DDBJ whole genome shotgun (WGS) entry which is preliminary data.</text>
</comment>
<dbReference type="PROSITE" id="PS00028">
    <property type="entry name" value="ZINC_FINGER_C2H2_1"/>
    <property type="match status" value="15"/>
</dbReference>
<feature type="domain" description="C2H2-type" evidence="13">
    <location>
        <begin position="1021"/>
        <end position="1048"/>
    </location>
</feature>
<feature type="compositionally biased region" description="Basic residues" evidence="12">
    <location>
        <begin position="669"/>
        <end position="678"/>
    </location>
</feature>
<reference evidence="15 16" key="1">
    <citation type="submission" date="2024-05" db="EMBL/GenBank/DDBJ databases">
        <title>Culex pipiens pipiens assembly and annotation.</title>
        <authorList>
            <person name="Alout H."/>
            <person name="Durand T."/>
        </authorList>
    </citation>
    <scope>NUCLEOTIDE SEQUENCE [LARGE SCALE GENOMIC DNA]</scope>
    <source>
        <strain evidence="15">HA-2024</strain>
        <tissue evidence="15">Whole body</tissue>
    </source>
</reference>
<evidence type="ECO:0008006" key="17">
    <source>
        <dbReference type="Google" id="ProtNLM"/>
    </source>
</evidence>
<evidence type="ECO:0000256" key="7">
    <source>
        <dbReference type="ARBA" id="ARBA00023125"/>
    </source>
</evidence>
<comment type="subcellular location">
    <subcellularLocation>
        <location evidence="1">Nucleus</location>
    </subcellularLocation>
</comment>
<evidence type="ECO:0000256" key="12">
    <source>
        <dbReference type="SAM" id="MobiDB-lite"/>
    </source>
</evidence>
<name>A0ABD1D7A5_CULPP</name>
<feature type="domain" description="C2H2-type" evidence="13">
    <location>
        <begin position="854"/>
        <end position="881"/>
    </location>
</feature>
<gene>
    <name evidence="15" type="ORF">pipiens_011194</name>
</gene>
<dbReference type="FunFam" id="3.30.160.60:FF:000012">
    <property type="entry name" value="RB-associated KRAB zinc finger protein-like"/>
    <property type="match status" value="1"/>
</dbReference>
<feature type="compositionally biased region" description="Acidic residues" evidence="12">
    <location>
        <begin position="200"/>
        <end position="210"/>
    </location>
</feature>
<dbReference type="FunFam" id="3.30.160.60:FF:000303">
    <property type="entry name" value="Zinc finger protein 41"/>
    <property type="match status" value="1"/>
</dbReference>
<evidence type="ECO:0000256" key="10">
    <source>
        <dbReference type="PROSITE-ProRule" id="PRU00042"/>
    </source>
</evidence>
<keyword evidence="7" id="KW-0238">DNA-binding</keyword>
<dbReference type="GO" id="GO:0008270">
    <property type="term" value="F:zinc ion binding"/>
    <property type="evidence" value="ECO:0007669"/>
    <property type="project" value="UniProtKB-UniRule"/>
</dbReference>
<dbReference type="InterPro" id="IPR013087">
    <property type="entry name" value="Znf_C2H2_type"/>
</dbReference>
<evidence type="ECO:0000313" key="16">
    <source>
        <dbReference type="Proteomes" id="UP001562425"/>
    </source>
</evidence>
<keyword evidence="8" id="KW-0804">Transcription</keyword>
<dbReference type="EMBL" id="JBEHCU010007117">
    <property type="protein sequence ID" value="KAL1395508.1"/>
    <property type="molecule type" value="Genomic_DNA"/>
</dbReference>
<sequence>MNVCRACVSSSSGDLVPIFSKLGDQFIANVIVDCSSVTIVEDDGLPSFVCKECLTSVQMIADFATKVRESDRKLRQLFKSEVTLKAIEEPNTEEGESDVLSTALDQVKVEYDDDVEKVEKSVSESDGESESDALDFEDGNDSDWNDAEQKQSEDELEIVTAKRKTKQKAVVEQDSDEDEEEASSSKRPKRRSAKKKVVKEDDDDDEDDDMAEDTMTEMEQEMFELVKIDPARHICCWCCKDFETRDELKAHGVEHNDRRRRQTYKPHSCEICYRRFIRVKSFENHMIMAAGLSAKEIHQCKRCSARFLAPKRRRMHALCHHKEDEKLAQLELKRKKKTPTCCNRFCYQEFTTEEELLEHGLKEHIGNKRAEVDPKQPHECPVCYKNFESKKSLHRHRNRIYRAGMQCSICGKEFKSRPAMMTHERKHVDERPYGCEICGKWFTTTHGLKNHLAVHKDERPFACSVCGWSFKRECNLKMHMLIHSDTLPFKCEVCGKSFKIFEDDGLPTQICSTCLSDLRQTKNFVRKVRASDRKLRRSQRSELCEVEKLDSGDHVDDDDSPWQMIQVHVEEMKLEKEDETESNSGATRARKSRRMVKRTRFAPSDSEEDESVDELHKLFKKKVTCKDDDDDAPMELSTVKRQMMRRQKRRVVDDSQSTESETDSEPVIRRRRKPRARKRENSLAKHDYSEDEHIPSETLQEMYRTVSVDPDTHVCCACLRIFSDRAELVEHGKVAHNKKKYVNEAKTNICDVCFRRYSKASALQTHKQSFVGLNGVYECCRCMTRVTAQNRRQHARIHLKHRDELTDHEKPRRAQICCAKDCLASFPTEDLLLAHGKEQHIDNRIESDDLERRYECPVCFKRFEKRDGLTRHRHRMYRATHQCSVCGKEFKTRYEVLLHERNHDNIKPYPCEVCGKKFNSREAVRIHMLVHSDDKPFACISCGWRFRRKCNLNKHMMKHKEDTPYSCSICQKTFKGKYHLQYHMRIHTGHKPWQCRYCEKSFADHANRARHETSHTGIKPYKCTYCDKSFIRKRYQIEHESTHTGIKPYRCEMCNRTFGQKAALKKHLDMHPLAPENQLSLAQPSPMPAEMPMSPQMPPPPAPTTVAQGMTLQQAAAMMAGSGAGYSQQPM</sequence>
<evidence type="ECO:0000256" key="1">
    <source>
        <dbReference type="ARBA" id="ARBA00004123"/>
    </source>
</evidence>
<dbReference type="FunFam" id="3.30.160.60:FF:000646">
    <property type="entry name" value="Myeloid zinc finger 1"/>
    <property type="match status" value="1"/>
</dbReference>
<feature type="compositionally biased region" description="Basic and acidic residues" evidence="12">
    <location>
        <begin position="679"/>
        <end position="695"/>
    </location>
</feature>
<evidence type="ECO:0000256" key="8">
    <source>
        <dbReference type="ARBA" id="ARBA00023163"/>
    </source>
</evidence>
<feature type="domain" description="C2H2-type" evidence="13">
    <location>
        <begin position="965"/>
        <end position="992"/>
    </location>
</feature>
<feature type="region of interest" description="Disordered" evidence="12">
    <location>
        <begin position="573"/>
        <end position="613"/>
    </location>
</feature>
<feature type="domain" description="C2H2-type" evidence="13">
    <location>
        <begin position="713"/>
        <end position="741"/>
    </location>
</feature>
<dbReference type="PROSITE" id="PS51915">
    <property type="entry name" value="ZAD"/>
    <property type="match status" value="1"/>
</dbReference>
<dbReference type="PANTHER" id="PTHR24390">
    <property type="entry name" value="ZINC FINGER PROTEIN"/>
    <property type="match status" value="1"/>
</dbReference>
<feature type="binding site" evidence="11">
    <location>
        <position position="7"/>
    </location>
    <ligand>
        <name>Zn(2+)</name>
        <dbReference type="ChEBI" id="CHEBI:29105"/>
    </ligand>
</feature>
<feature type="domain" description="C2H2-type" evidence="13">
    <location>
        <begin position="461"/>
        <end position="488"/>
    </location>
</feature>
<keyword evidence="16" id="KW-1185">Reference proteome</keyword>
<feature type="region of interest" description="Disordered" evidence="12">
    <location>
        <begin position="114"/>
        <end position="210"/>
    </location>
</feature>
<feature type="binding site" evidence="11">
    <location>
        <position position="53"/>
    </location>
    <ligand>
        <name>Zn(2+)</name>
        <dbReference type="ChEBI" id="CHEBI:29105"/>
    </ligand>
</feature>
<dbReference type="Proteomes" id="UP001562425">
    <property type="component" value="Unassembled WGS sequence"/>
</dbReference>
<feature type="domain" description="C2H2-type" evidence="13">
    <location>
        <begin position="993"/>
        <end position="1020"/>
    </location>
</feature>
<feature type="compositionally biased region" description="Basic residues" evidence="12">
    <location>
        <begin position="588"/>
        <end position="600"/>
    </location>
</feature>
<feature type="compositionally biased region" description="Acidic residues" evidence="12">
    <location>
        <begin position="173"/>
        <end position="182"/>
    </location>
</feature>
<evidence type="ECO:0000256" key="6">
    <source>
        <dbReference type="ARBA" id="ARBA00023015"/>
    </source>
</evidence>
<dbReference type="InterPro" id="IPR012934">
    <property type="entry name" value="Znf_AD"/>
</dbReference>
<feature type="domain" description="C2H2-type" evidence="13">
    <location>
        <begin position="233"/>
        <end position="260"/>
    </location>
</feature>
<keyword evidence="5 11" id="KW-0862">Zinc</keyword>
<dbReference type="Pfam" id="PF07776">
    <property type="entry name" value="zf-AD"/>
    <property type="match status" value="1"/>
</dbReference>
<accession>A0ABD1D7A5</accession>
<evidence type="ECO:0000256" key="11">
    <source>
        <dbReference type="PROSITE-ProRule" id="PRU01263"/>
    </source>
</evidence>
<protein>
    <recommendedName>
        <fullName evidence="17">Zinc finger protein</fullName>
    </recommendedName>
</protein>
<evidence type="ECO:0000256" key="9">
    <source>
        <dbReference type="ARBA" id="ARBA00023242"/>
    </source>
</evidence>
<keyword evidence="2 11" id="KW-0479">Metal-binding</keyword>
<feature type="compositionally biased region" description="Pro residues" evidence="12">
    <location>
        <begin position="1085"/>
        <end position="1103"/>
    </location>
</feature>
<feature type="domain" description="C2H2-type" evidence="13">
    <location>
        <begin position="433"/>
        <end position="460"/>
    </location>
</feature>